<keyword evidence="1" id="KW-0472">Membrane</keyword>
<name>A0A0M3IA22_ASCLU</name>
<dbReference type="Proteomes" id="UP000036681">
    <property type="component" value="Unplaced"/>
</dbReference>
<keyword evidence="2" id="KW-1185">Reference proteome</keyword>
<keyword evidence="1" id="KW-0812">Transmembrane</keyword>
<keyword evidence="1" id="KW-1133">Transmembrane helix</keyword>
<protein>
    <submittedName>
        <fullName evidence="3">Conjugative transfer protein TraD</fullName>
    </submittedName>
</protein>
<dbReference type="AlphaFoldDB" id="A0A0M3IA22"/>
<sequence length="152" mass="17520">MEKTFAKTSLTRFQQRYEISFSGNFGAMQIICLTVTGISASVFFLVACLSAFFVVKGIELLCHKRFIAIRKKLRHTYSFRGISHPFPLYAISLNLFPTYCNLNCNICNLINIFKHFHSLQSTLQTVANEDGNKLRHEKIVYRRYMLYGNGSD</sequence>
<organism evidence="2 3">
    <name type="scientific">Ascaris lumbricoides</name>
    <name type="common">Giant roundworm</name>
    <dbReference type="NCBI Taxonomy" id="6252"/>
    <lineage>
        <taxon>Eukaryota</taxon>
        <taxon>Metazoa</taxon>
        <taxon>Ecdysozoa</taxon>
        <taxon>Nematoda</taxon>
        <taxon>Chromadorea</taxon>
        <taxon>Rhabditida</taxon>
        <taxon>Spirurina</taxon>
        <taxon>Ascaridomorpha</taxon>
        <taxon>Ascaridoidea</taxon>
        <taxon>Ascarididae</taxon>
        <taxon>Ascaris</taxon>
    </lineage>
</organism>
<evidence type="ECO:0000256" key="1">
    <source>
        <dbReference type="SAM" id="Phobius"/>
    </source>
</evidence>
<evidence type="ECO:0000313" key="3">
    <source>
        <dbReference type="WBParaSite" id="ALUE_0001437401-mRNA-1"/>
    </source>
</evidence>
<reference evidence="3" key="1">
    <citation type="submission" date="2017-02" db="UniProtKB">
        <authorList>
            <consortium name="WormBaseParasite"/>
        </authorList>
    </citation>
    <scope>IDENTIFICATION</scope>
</reference>
<evidence type="ECO:0000313" key="2">
    <source>
        <dbReference type="Proteomes" id="UP000036681"/>
    </source>
</evidence>
<feature type="transmembrane region" description="Helical" evidence="1">
    <location>
        <begin position="27"/>
        <end position="55"/>
    </location>
</feature>
<accession>A0A0M3IA22</accession>
<proteinExistence type="predicted"/>
<dbReference type="WBParaSite" id="ALUE_0001437401-mRNA-1">
    <property type="protein sequence ID" value="ALUE_0001437401-mRNA-1"/>
    <property type="gene ID" value="ALUE_0001437401"/>
</dbReference>